<dbReference type="InterPro" id="IPR020845">
    <property type="entry name" value="AMP-binding_CS"/>
</dbReference>
<comment type="caution">
    <text evidence="3">The sequence shown here is derived from an EMBL/GenBank/DDBJ whole genome shotgun (WGS) entry which is preliminary data.</text>
</comment>
<proteinExistence type="predicted"/>
<name>A0A6A8MC14_9FIRM</name>
<dbReference type="AlphaFoldDB" id="A0A6A8MC14"/>
<dbReference type="Gene3D" id="3.30.300.30">
    <property type="match status" value="1"/>
</dbReference>
<evidence type="ECO:0000313" key="3">
    <source>
        <dbReference type="EMBL" id="MST68886.1"/>
    </source>
</evidence>
<protein>
    <submittedName>
        <fullName evidence="3">AMP-binding protein</fullName>
    </submittedName>
</protein>
<evidence type="ECO:0000259" key="2">
    <source>
        <dbReference type="Pfam" id="PF00501"/>
    </source>
</evidence>
<dbReference type="EMBL" id="VUNB01000003">
    <property type="protein sequence ID" value="MST68886.1"/>
    <property type="molecule type" value="Genomic_DNA"/>
</dbReference>
<dbReference type="InterPro" id="IPR045851">
    <property type="entry name" value="AMP-bd_C_sf"/>
</dbReference>
<dbReference type="PANTHER" id="PTHR43272:SF52">
    <property type="entry name" value="AMP-DEPENDENT SYNTHETASE_LIGASE DOMAIN-CONTAINING PROTEIN"/>
    <property type="match status" value="1"/>
</dbReference>
<evidence type="ECO:0000256" key="1">
    <source>
        <dbReference type="ARBA" id="ARBA00024484"/>
    </source>
</evidence>
<dbReference type="Gene3D" id="3.40.50.12780">
    <property type="entry name" value="N-terminal domain of ligase-like"/>
    <property type="match status" value="1"/>
</dbReference>
<reference evidence="3" key="1">
    <citation type="submission" date="2019-09" db="EMBL/GenBank/DDBJ databases">
        <title>In-depth cultivation of the pig gut microbiome towards novel bacterial diversity and tailored functional studies.</title>
        <authorList>
            <person name="Wylensek D."/>
            <person name="Hitch T.C.A."/>
            <person name="Clavel T."/>
        </authorList>
    </citation>
    <scope>NUCLEOTIDE SEQUENCE</scope>
    <source>
        <strain evidence="3">RF-744-FAT-WT-3</strain>
    </source>
</reference>
<comment type="catalytic activity">
    <reaction evidence="1">
        <text>a long-chain fatty acid + ATP + CoA = a long-chain fatty acyl-CoA + AMP + diphosphate</text>
        <dbReference type="Rhea" id="RHEA:15421"/>
        <dbReference type="ChEBI" id="CHEBI:30616"/>
        <dbReference type="ChEBI" id="CHEBI:33019"/>
        <dbReference type="ChEBI" id="CHEBI:57287"/>
        <dbReference type="ChEBI" id="CHEBI:57560"/>
        <dbReference type="ChEBI" id="CHEBI:83139"/>
        <dbReference type="ChEBI" id="CHEBI:456215"/>
        <dbReference type="EC" id="6.2.1.3"/>
    </reaction>
    <physiologicalReaction direction="left-to-right" evidence="1">
        <dbReference type="Rhea" id="RHEA:15422"/>
    </physiologicalReaction>
</comment>
<dbReference type="GO" id="GO:0004467">
    <property type="term" value="F:long-chain fatty acid-CoA ligase activity"/>
    <property type="evidence" value="ECO:0007669"/>
    <property type="project" value="UniProtKB-EC"/>
</dbReference>
<dbReference type="GO" id="GO:0016020">
    <property type="term" value="C:membrane"/>
    <property type="evidence" value="ECO:0007669"/>
    <property type="project" value="TreeGrafter"/>
</dbReference>
<dbReference type="PANTHER" id="PTHR43272">
    <property type="entry name" value="LONG-CHAIN-FATTY-ACID--COA LIGASE"/>
    <property type="match status" value="1"/>
</dbReference>
<gene>
    <name evidence="3" type="ORF">FYJ66_04675</name>
</gene>
<dbReference type="Pfam" id="PF23562">
    <property type="entry name" value="AMP-binding_C_3"/>
    <property type="match status" value="1"/>
</dbReference>
<dbReference type="SUPFAM" id="SSF56801">
    <property type="entry name" value="Acetyl-CoA synthetase-like"/>
    <property type="match status" value="1"/>
</dbReference>
<organism evidence="3">
    <name type="scientific">Baileyella intestinalis</name>
    <dbReference type="NCBI Taxonomy" id="2606709"/>
    <lineage>
        <taxon>Bacteria</taxon>
        <taxon>Bacillati</taxon>
        <taxon>Bacillota</taxon>
        <taxon>Clostridia</taxon>
        <taxon>Peptostreptococcales</taxon>
        <taxon>Anaerovoracaceae</taxon>
        <taxon>Baileyella</taxon>
    </lineage>
</organism>
<dbReference type="RefSeq" id="WP_154572353.1">
    <property type="nucleotide sequence ID" value="NZ_VUNB01000003.1"/>
</dbReference>
<dbReference type="InterPro" id="IPR000873">
    <property type="entry name" value="AMP-dep_synth/lig_dom"/>
</dbReference>
<dbReference type="InterPro" id="IPR042099">
    <property type="entry name" value="ANL_N_sf"/>
</dbReference>
<sequence>MNSRKYENSLYKVEYVETIREFIRATVDRYPDRWAYMYKDVHGEPWKHITFREFYRKMNGLGTALLDMGLKGANMAVTGESSYRWVLSYFTVCSGAGTIVPIDKNLEEGEIINLLTRADVKLFFVSPKMAEKVGSLLEQVPGLEYMVIMDDPASHCAKYLETSEREDGTVVNAFGGQAKICLQTELISRGRKMLEDGDRTYIRQEVDQEDLSTILFTSGTTGLAKGVMLSHRNLTQNVVNMSKYFHIPDGGRVLSVLPIHHAYECTCTIMTCFYQGATVVICEGLKHIQTNFTDAHCNIMLGVPLIFENIYRKIWHQAEKSGSAETLRRGIAVSKKLNLRNRPAMTKRMFKPVHQIFGDDLYCLIAGGAAIDPKVIIELEAMGLPIIQGYGMTENAPIIAVNPDRYSKANAAGKPMPGTEVRIIDKDETGIGEIICKGPSVMMGYYKDPENTAKTIVNGWLQTGDYGYMDEDGFVYVTGRKKNVIVTKGGKNIFPEEVEYYLLLNPYINEVMVYGKPDSRGDLICTAIIYPETAALREMGAETDKQVCSLLRAAVEEANGKMPPYKRVRRFEVRDKAFLKTTTLKIKRFEEENFEYVYDDRSFR</sequence>
<dbReference type="PROSITE" id="PS00455">
    <property type="entry name" value="AMP_BINDING"/>
    <property type="match status" value="1"/>
</dbReference>
<feature type="domain" description="AMP-dependent synthetase/ligase" evidence="2">
    <location>
        <begin position="24"/>
        <end position="446"/>
    </location>
</feature>
<accession>A0A6A8MC14</accession>
<dbReference type="Pfam" id="PF00501">
    <property type="entry name" value="AMP-binding"/>
    <property type="match status" value="1"/>
</dbReference>